<dbReference type="EMBL" id="JBEPSJ010000002">
    <property type="protein sequence ID" value="MET4582483.1"/>
    <property type="molecule type" value="Genomic_DNA"/>
</dbReference>
<dbReference type="Proteomes" id="UP001549257">
    <property type="component" value="Unassembled WGS sequence"/>
</dbReference>
<keyword evidence="2" id="KW-1185">Reference proteome</keyword>
<comment type="caution">
    <text evidence="1">The sequence shown here is derived from an EMBL/GenBank/DDBJ whole genome shotgun (WGS) entry which is preliminary data.</text>
</comment>
<evidence type="ECO:0000313" key="2">
    <source>
        <dbReference type="Proteomes" id="UP001549257"/>
    </source>
</evidence>
<protein>
    <submittedName>
        <fullName evidence="1">Uncharacterized protein</fullName>
    </submittedName>
</protein>
<reference evidence="1 2" key="1">
    <citation type="submission" date="2024-06" db="EMBL/GenBank/DDBJ databases">
        <title>Sorghum-associated microbial communities from plants grown in Nebraska, USA.</title>
        <authorList>
            <person name="Schachtman D."/>
        </authorList>
    </citation>
    <scope>NUCLEOTIDE SEQUENCE [LARGE SCALE GENOMIC DNA]</scope>
    <source>
        <strain evidence="1 2">2857</strain>
    </source>
</reference>
<dbReference type="RefSeq" id="WP_354024670.1">
    <property type="nucleotide sequence ID" value="NZ_JBEPSJ010000002.1"/>
</dbReference>
<organism evidence="1 2">
    <name type="scientific">Conyzicola nivalis</name>
    <dbReference type="NCBI Taxonomy" id="1477021"/>
    <lineage>
        <taxon>Bacteria</taxon>
        <taxon>Bacillati</taxon>
        <taxon>Actinomycetota</taxon>
        <taxon>Actinomycetes</taxon>
        <taxon>Micrococcales</taxon>
        <taxon>Microbacteriaceae</taxon>
        <taxon>Conyzicola</taxon>
    </lineage>
</organism>
<evidence type="ECO:0000313" key="1">
    <source>
        <dbReference type="EMBL" id="MET4582483.1"/>
    </source>
</evidence>
<proteinExistence type="predicted"/>
<gene>
    <name evidence="1" type="ORF">ABIE21_001993</name>
</gene>
<accession>A0ABV2QNM2</accession>
<sequence>MTDAPLDSLLDGPRGRRLCLGLLDTSQPLGSLAYYAARSPAELPALVGAVAEASVPLDAASLLDALETAVSTAMYWQPPDETDVLLQHPSLIAALEPIARLVAGALETAWWSTPVAVDDQHRVQWTDVSSRPLPTPTSTSERLARWKAHTLADERRAAERPADVTALYGGEWWSIPAHAELITTTRSLPGLGAAKLRLVEDDFGWTGADVTPLRPLAATRTFEITGPADWVELAGRYPLEVTLSRRHEWWRVTGRDGGWVVPDWQAVASDFDAVHLTVAGYLVSAGRALPVGEAATMLAGWDPDETYWLGDVLESAGASVHWQRDASVDGPWSPR</sequence>
<name>A0ABV2QNM2_9MICO</name>